<dbReference type="AlphaFoldDB" id="A0A023EL72"/>
<dbReference type="InterPro" id="IPR050331">
    <property type="entry name" value="Zinc_finger"/>
</dbReference>
<dbReference type="GO" id="GO:0005634">
    <property type="term" value="C:nucleus"/>
    <property type="evidence" value="ECO:0007669"/>
    <property type="project" value="UniProtKB-SubCell"/>
</dbReference>
<dbReference type="PROSITE" id="PS50157">
    <property type="entry name" value="ZINC_FINGER_C2H2_2"/>
    <property type="match status" value="4"/>
</dbReference>
<dbReference type="PANTHER" id="PTHR16515:SF66">
    <property type="entry name" value="C2H2-TYPE DOMAIN-CONTAINING PROTEIN"/>
    <property type="match status" value="1"/>
</dbReference>
<dbReference type="PANTHER" id="PTHR16515">
    <property type="entry name" value="PR DOMAIN ZINC FINGER PROTEIN"/>
    <property type="match status" value="1"/>
</dbReference>
<dbReference type="VEuPathDB" id="VectorBase:AALFPA_050529"/>
<feature type="region of interest" description="Disordered" evidence="8">
    <location>
        <begin position="75"/>
        <end position="104"/>
    </location>
</feature>
<dbReference type="InterPro" id="IPR013087">
    <property type="entry name" value="Znf_C2H2_type"/>
</dbReference>
<evidence type="ECO:0000256" key="3">
    <source>
        <dbReference type="ARBA" id="ARBA00022737"/>
    </source>
</evidence>
<name>A0A023EL72_AEDAL</name>
<dbReference type="FunFam" id="3.30.160.60:FF:000100">
    <property type="entry name" value="Zinc finger 45-like"/>
    <property type="match status" value="1"/>
</dbReference>
<dbReference type="GO" id="GO:0008270">
    <property type="term" value="F:zinc ion binding"/>
    <property type="evidence" value="ECO:0007669"/>
    <property type="project" value="UniProtKB-KW"/>
</dbReference>
<keyword evidence="4 7" id="KW-0863">Zinc-finger</keyword>
<dbReference type="VEuPathDB" id="VectorBase:AALC636_034739"/>
<feature type="domain" description="C2H2-type" evidence="9">
    <location>
        <begin position="137"/>
        <end position="164"/>
    </location>
</feature>
<evidence type="ECO:0000256" key="8">
    <source>
        <dbReference type="SAM" id="MobiDB-lite"/>
    </source>
</evidence>
<reference evidence="10" key="1">
    <citation type="journal article" date="2014" name="PLoS Negl. Trop. Dis.">
        <title>Identification and characterization of seminal fluid proteins in the Asian tiger mosquito, Aedes albopictus.</title>
        <authorList>
            <person name="Boes K.E."/>
            <person name="Ribeiro J.M."/>
            <person name="Wong A."/>
            <person name="Harrington L.C."/>
            <person name="Wolfner M.F."/>
            <person name="Sirot L.K."/>
        </authorList>
    </citation>
    <scope>NUCLEOTIDE SEQUENCE</scope>
    <source>
        <tissue evidence="10">Reproductive organs</tissue>
    </source>
</reference>
<dbReference type="VEuPathDB" id="VectorBase:AALF013097"/>
<dbReference type="SUPFAM" id="SSF57667">
    <property type="entry name" value="beta-beta-alpha zinc fingers"/>
    <property type="match status" value="2"/>
</dbReference>
<evidence type="ECO:0000256" key="5">
    <source>
        <dbReference type="ARBA" id="ARBA00022833"/>
    </source>
</evidence>
<dbReference type="SMART" id="SM00355">
    <property type="entry name" value="ZnF_C2H2"/>
    <property type="match status" value="4"/>
</dbReference>
<feature type="compositionally biased region" description="Basic and acidic residues" evidence="8">
    <location>
        <begin position="1"/>
        <end position="18"/>
    </location>
</feature>
<dbReference type="EMBL" id="GAPW01003647">
    <property type="protein sequence ID" value="JAC09951.1"/>
    <property type="molecule type" value="mRNA"/>
</dbReference>
<feature type="domain" description="C2H2-type" evidence="9">
    <location>
        <begin position="176"/>
        <end position="204"/>
    </location>
</feature>
<keyword evidence="5" id="KW-0862">Zinc</keyword>
<evidence type="ECO:0000256" key="6">
    <source>
        <dbReference type="ARBA" id="ARBA00023242"/>
    </source>
</evidence>
<dbReference type="Gene3D" id="3.30.160.60">
    <property type="entry name" value="Classic Zinc Finger"/>
    <property type="match status" value="2"/>
</dbReference>
<sequence length="249" mass="29145">MHNAKLEEGNELQNKEPSTRTSSSTEVELPSMQLDHQFPDQQPISVKLEPLDEDISYGESKFSETVEPMIDIGQPKVEERSDSEVETPSDGIMANDKPDPEEKNVEKPFKCDLCQKRFLKKRRLDFHTRYIHGAKSHICPICERPFRFRHHMLDHTRTHLSPHERQQMGDQNARPFECDVCHKTFKIQKALYHHKRYRHGPKNHACQLCGFQFALASRLAKHMKGHDRRGETEEDFLNLEEAANEEEYL</sequence>
<evidence type="ECO:0000259" key="9">
    <source>
        <dbReference type="PROSITE" id="PS50157"/>
    </source>
</evidence>
<feature type="domain" description="C2H2-type" evidence="9">
    <location>
        <begin position="109"/>
        <end position="137"/>
    </location>
</feature>
<evidence type="ECO:0000313" key="10">
    <source>
        <dbReference type="EMBL" id="JAC09951.1"/>
    </source>
</evidence>
<evidence type="ECO:0000256" key="4">
    <source>
        <dbReference type="ARBA" id="ARBA00022771"/>
    </source>
</evidence>
<evidence type="ECO:0000256" key="2">
    <source>
        <dbReference type="ARBA" id="ARBA00022723"/>
    </source>
</evidence>
<evidence type="ECO:0000256" key="1">
    <source>
        <dbReference type="ARBA" id="ARBA00004123"/>
    </source>
</evidence>
<feature type="domain" description="C2H2-type" evidence="9">
    <location>
        <begin position="204"/>
        <end position="231"/>
    </location>
</feature>
<evidence type="ECO:0000256" key="7">
    <source>
        <dbReference type="PROSITE-ProRule" id="PRU00042"/>
    </source>
</evidence>
<proteinExistence type="evidence at transcript level"/>
<feature type="region of interest" description="Disordered" evidence="8">
    <location>
        <begin position="1"/>
        <end position="40"/>
    </location>
</feature>
<protein>
    <submittedName>
        <fullName evidence="10">Putative c2h2-type zn-finger protein</fullName>
    </submittedName>
</protein>
<dbReference type="PROSITE" id="PS00028">
    <property type="entry name" value="ZINC_FINGER_C2H2_1"/>
    <property type="match status" value="4"/>
</dbReference>
<keyword evidence="2" id="KW-0479">Metal-binding</keyword>
<dbReference type="InterPro" id="IPR036236">
    <property type="entry name" value="Znf_C2H2_sf"/>
</dbReference>
<keyword evidence="3" id="KW-0677">Repeat</keyword>
<dbReference type="GO" id="GO:0010468">
    <property type="term" value="P:regulation of gene expression"/>
    <property type="evidence" value="ECO:0007669"/>
    <property type="project" value="TreeGrafter"/>
</dbReference>
<keyword evidence="6" id="KW-0539">Nucleus</keyword>
<accession>A0A023EL72</accession>
<organism evidence="10">
    <name type="scientific">Aedes albopictus</name>
    <name type="common">Asian tiger mosquito</name>
    <name type="synonym">Stegomyia albopicta</name>
    <dbReference type="NCBI Taxonomy" id="7160"/>
    <lineage>
        <taxon>Eukaryota</taxon>
        <taxon>Metazoa</taxon>
        <taxon>Ecdysozoa</taxon>
        <taxon>Arthropoda</taxon>
        <taxon>Hexapoda</taxon>
        <taxon>Insecta</taxon>
        <taxon>Pterygota</taxon>
        <taxon>Neoptera</taxon>
        <taxon>Endopterygota</taxon>
        <taxon>Diptera</taxon>
        <taxon>Nematocera</taxon>
        <taxon>Culicoidea</taxon>
        <taxon>Culicidae</taxon>
        <taxon>Culicinae</taxon>
        <taxon>Aedini</taxon>
        <taxon>Aedes</taxon>
        <taxon>Stegomyia</taxon>
    </lineage>
</organism>
<comment type="subcellular location">
    <subcellularLocation>
        <location evidence="1">Nucleus</location>
    </subcellularLocation>
</comment>